<evidence type="ECO:0000256" key="1">
    <source>
        <dbReference type="ARBA" id="ARBA00022490"/>
    </source>
</evidence>
<dbReference type="EC" id="3.5.1.124" evidence="7"/>
<dbReference type="InterPro" id="IPR029062">
    <property type="entry name" value="Class_I_gatase-like"/>
</dbReference>
<gene>
    <name evidence="7" type="primary">hchA</name>
    <name evidence="7" type="ORF">FV141_02565</name>
</gene>
<protein>
    <submittedName>
        <fullName evidence="7">Protein deglycase HchA</fullName>
        <ecNumber evidence="7">3.5.1.124</ecNumber>
    </submittedName>
</protein>
<dbReference type="SUPFAM" id="SSF52317">
    <property type="entry name" value="Class I glutamine amidotransferase-like"/>
    <property type="match status" value="1"/>
</dbReference>
<evidence type="ECO:0000256" key="2">
    <source>
        <dbReference type="ARBA" id="ARBA00022763"/>
    </source>
</evidence>
<evidence type="ECO:0000259" key="6">
    <source>
        <dbReference type="Pfam" id="PF01965"/>
    </source>
</evidence>
<dbReference type="PIRSF" id="PIRSF037798">
    <property type="entry name" value="Chaperone_HchA"/>
    <property type="match status" value="1"/>
</dbReference>
<keyword evidence="8" id="KW-1185">Reference proteome</keyword>
<dbReference type="Proteomes" id="UP000323565">
    <property type="component" value="Chromosome"/>
</dbReference>
<evidence type="ECO:0000313" key="8">
    <source>
        <dbReference type="Proteomes" id="UP000323565"/>
    </source>
</evidence>
<evidence type="ECO:0000256" key="4">
    <source>
        <dbReference type="ARBA" id="ARBA00023016"/>
    </source>
</evidence>
<proteinExistence type="predicted"/>
<organism evidence="7 8">
    <name type="scientific">Dermacoccus abyssi</name>
    <dbReference type="NCBI Taxonomy" id="322596"/>
    <lineage>
        <taxon>Bacteria</taxon>
        <taxon>Bacillati</taxon>
        <taxon>Actinomycetota</taxon>
        <taxon>Actinomycetes</taxon>
        <taxon>Micrococcales</taxon>
        <taxon>Dermacoccaceae</taxon>
        <taxon>Dermacoccus</taxon>
    </lineage>
</organism>
<keyword evidence="1" id="KW-0963">Cytoplasm</keyword>
<dbReference type="EMBL" id="CP043031">
    <property type="protein sequence ID" value="QEH92543.1"/>
    <property type="molecule type" value="Genomic_DNA"/>
</dbReference>
<evidence type="ECO:0000313" key="7">
    <source>
        <dbReference type="EMBL" id="QEH92543.1"/>
    </source>
</evidence>
<dbReference type="InterPro" id="IPR050325">
    <property type="entry name" value="Prot/Nucl_acid_deglycase"/>
</dbReference>
<name>A0ABX5Z715_9MICO</name>
<keyword evidence="2" id="KW-0227">DNA damage</keyword>
<evidence type="ECO:0000256" key="3">
    <source>
        <dbReference type="ARBA" id="ARBA00022801"/>
    </source>
</evidence>
<reference evidence="7 8" key="1">
    <citation type="submission" date="2019-08" db="EMBL/GenBank/DDBJ databases">
        <title>Dermacoccus abyssi strain HZAU 226, whole genome Nanopore sequencing project.</title>
        <authorList>
            <person name="Guo A."/>
            <person name="Zhang X."/>
            <person name="Ruan Y."/>
            <person name="Liu W."/>
            <person name="Chen Q."/>
            <person name="Gu L."/>
        </authorList>
    </citation>
    <scope>NUCLEOTIDE SEQUENCE [LARGE SCALE GENOMIC DNA]</scope>
    <source>
        <strain evidence="7 8">HZAU 226</strain>
    </source>
</reference>
<keyword evidence="5" id="KW-0234">DNA repair</keyword>
<dbReference type="PANTHER" id="PTHR48094">
    <property type="entry name" value="PROTEIN/NUCLEIC ACID DEGLYCASE DJ-1-RELATED"/>
    <property type="match status" value="1"/>
</dbReference>
<keyword evidence="3 7" id="KW-0378">Hydrolase</keyword>
<dbReference type="InterPro" id="IPR002818">
    <property type="entry name" value="DJ-1/PfpI"/>
</dbReference>
<dbReference type="Pfam" id="PF01965">
    <property type="entry name" value="DJ-1_PfpI"/>
    <property type="match status" value="1"/>
</dbReference>
<keyword evidence="4" id="KW-0346">Stress response</keyword>
<dbReference type="NCBIfam" id="NF003168">
    <property type="entry name" value="PRK04155.1"/>
    <property type="match status" value="1"/>
</dbReference>
<sequence length="283" mass="30319">MSESKKPQADEAEHGAYFPSVYSLGQYVPAKSDFDGGEKRTVTEGPKKILAVMVDERYLPVEGEALFSTGNHPIETLVPLMHLSEAGYEIEIATPSGLMGKFEYWAFPKEDDAVKDAFETLLPKIRNPKNLADVVKNELGADSEYAAIFIPGGHGAMISLQDDENVGAVLRWALDVDRYVITLCHGPAALLAAGENGSSPFDGYSIAVFPDSLDEDANVEIGYLPGKLTWALGEALRGQGITLVNDDMTGAVHADRKLLTGDSPLAANALGRLAVEHLTGTVS</sequence>
<dbReference type="PANTHER" id="PTHR48094:SF20">
    <property type="entry name" value="PROTEIN_NUCLEIC ACID DEGLYCASE 1"/>
    <property type="match status" value="1"/>
</dbReference>
<accession>A0ABX5Z715</accession>
<feature type="domain" description="DJ-1/PfpI" evidence="6">
    <location>
        <begin position="73"/>
        <end position="194"/>
    </location>
</feature>
<dbReference type="Gene3D" id="3.40.50.880">
    <property type="match status" value="1"/>
</dbReference>
<dbReference type="InterPro" id="IPR017283">
    <property type="entry name" value="HchA"/>
</dbReference>
<dbReference type="GO" id="GO:0036524">
    <property type="term" value="F:protein deglycase activity"/>
    <property type="evidence" value="ECO:0007669"/>
    <property type="project" value="UniProtKB-EC"/>
</dbReference>
<evidence type="ECO:0000256" key="5">
    <source>
        <dbReference type="ARBA" id="ARBA00023204"/>
    </source>
</evidence>